<dbReference type="EMBL" id="ML733443">
    <property type="protein sequence ID" value="KAB8218967.1"/>
    <property type="molecule type" value="Genomic_DNA"/>
</dbReference>
<gene>
    <name evidence="2" type="ORF">BDV33DRAFT_174513</name>
</gene>
<organism evidence="2 3">
    <name type="scientific">Aspergillus novoparasiticus</name>
    <dbReference type="NCBI Taxonomy" id="986946"/>
    <lineage>
        <taxon>Eukaryota</taxon>
        <taxon>Fungi</taxon>
        <taxon>Dikarya</taxon>
        <taxon>Ascomycota</taxon>
        <taxon>Pezizomycotina</taxon>
        <taxon>Eurotiomycetes</taxon>
        <taxon>Eurotiomycetidae</taxon>
        <taxon>Eurotiales</taxon>
        <taxon>Aspergillaceae</taxon>
        <taxon>Aspergillus</taxon>
        <taxon>Aspergillus subgen. Circumdati</taxon>
    </lineage>
</organism>
<dbReference type="AlphaFoldDB" id="A0A5N6ENR8"/>
<keyword evidence="1" id="KW-0812">Transmembrane</keyword>
<evidence type="ECO:0000313" key="2">
    <source>
        <dbReference type="EMBL" id="KAB8218967.1"/>
    </source>
</evidence>
<keyword evidence="3" id="KW-1185">Reference proteome</keyword>
<proteinExistence type="predicted"/>
<keyword evidence="1" id="KW-1133">Transmembrane helix</keyword>
<sequence>MIATLSRIGPVVGAWDQLLSAVINQFTEYVAVPGPMMLVYIHSAIVLTTLLGLAMINVLLFINAIHFCAPFLVIRETKQYSLEEISSIFRLSTCLVSVIQRAPCKGT</sequence>
<evidence type="ECO:0000313" key="3">
    <source>
        <dbReference type="Proteomes" id="UP000326799"/>
    </source>
</evidence>
<name>A0A5N6ENR8_9EURO</name>
<keyword evidence="1" id="KW-0472">Membrane</keyword>
<feature type="transmembrane region" description="Helical" evidence="1">
    <location>
        <begin position="39"/>
        <end position="62"/>
    </location>
</feature>
<dbReference type="Proteomes" id="UP000326799">
    <property type="component" value="Unassembled WGS sequence"/>
</dbReference>
<evidence type="ECO:0000256" key="1">
    <source>
        <dbReference type="SAM" id="Phobius"/>
    </source>
</evidence>
<protein>
    <submittedName>
        <fullName evidence="2">Uncharacterized protein</fullName>
    </submittedName>
</protein>
<accession>A0A5N6ENR8</accession>
<reference evidence="2 3" key="1">
    <citation type="submission" date="2019-04" db="EMBL/GenBank/DDBJ databases">
        <title>Fungal friends and foes A comparative genomics study of 23 Aspergillus species from section Flavi.</title>
        <authorList>
            <consortium name="DOE Joint Genome Institute"/>
            <person name="Kjaerbolling I."/>
            <person name="Vesth T.C."/>
            <person name="Frisvad J.C."/>
            <person name="Nybo J.L."/>
            <person name="Theobald S."/>
            <person name="Kildgaard S."/>
            <person name="Petersen T.I."/>
            <person name="Kuo A."/>
            <person name="Sato A."/>
            <person name="Lyhne E.K."/>
            <person name="Kogle M.E."/>
            <person name="Wiebenga A."/>
            <person name="Kun R.S."/>
            <person name="Lubbers R.J."/>
            <person name="Makela M.R."/>
            <person name="Barry K."/>
            <person name="Chovatia M."/>
            <person name="Clum A."/>
            <person name="Daum C."/>
            <person name="Haridas S."/>
            <person name="He G."/>
            <person name="LaButti K."/>
            <person name="Lipzen A."/>
            <person name="Mondo S."/>
            <person name="Pangilinan J."/>
            <person name="Riley R."/>
            <person name="Salamov A."/>
            <person name="Simmons B.A."/>
            <person name="Magnuson J.K."/>
            <person name="Henrissat B."/>
            <person name="Mortensen U.H."/>
            <person name="Larsen T.O."/>
            <person name="De vries R.P."/>
            <person name="Grigoriev I.V."/>
            <person name="Machida M."/>
            <person name="Baker S.E."/>
            <person name="Andersen M.R."/>
        </authorList>
    </citation>
    <scope>NUCLEOTIDE SEQUENCE [LARGE SCALE GENOMIC DNA]</scope>
    <source>
        <strain evidence="2 3">CBS 126849</strain>
    </source>
</reference>